<accession>A0A2T4ZE23</accession>
<evidence type="ECO:0000313" key="3">
    <source>
        <dbReference type="EMBL" id="PTM60139.1"/>
    </source>
</evidence>
<dbReference type="PANTHER" id="PTHR21043">
    <property type="entry name" value="IOJAP SUPERFAMILY ORTHOLOG"/>
    <property type="match status" value="1"/>
</dbReference>
<dbReference type="AlphaFoldDB" id="A0A2T4ZE23"/>
<evidence type="ECO:0000256" key="2">
    <source>
        <dbReference type="HAMAP-Rule" id="MF_01477"/>
    </source>
</evidence>
<dbReference type="GO" id="GO:0043023">
    <property type="term" value="F:ribosomal large subunit binding"/>
    <property type="evidence" value="ECO:0007669"/>
    <property type="project" value="TreeGrafter"/>
</dbReference>
<evidence type="ECO:0000256" key="1">
    <source>
        <dbReference type="ARBA" id="ARBA00010574"/>
    </source>
</evidence>
<dbReference type="InterPro" id="IPR043519">
    <property type="entry name" value="NT_sf"/>
</dbReference>
<dbReference type="EMBL" id="PZZL01000003">
    <property type="protein sequence ID" value="PTM60139.1"/>
    <property type="molecule type" value="Genomic_DNA"/>
</dbReference>
<dbReference type="SUPFAM" id="SSF81301">
    <property type="entry name" value="Nucleotidyltransferase"/>
    <property type="match status" value="1"/>
</dbReference>
<dbReference type="GO" id="GO:0042256">
    <property type="term" value="P:cytosolic ribosome assembly"/>
    <property type="evidence" value="ECO:0007669"/>
    <property type="project" value="UniProtKB-UniRule"/>
</dbReference>
<comment type="subcellular location">
    <subcellularLocation>
        <location evidence="2">Cytoplasm</location>
    </subcellularLocation>
</comment>
<sequence length="208" mass="22286">MSRPLTAWTQAVRSEAPAGLMLRIAHLIALRSGHSAAGSTAPDEERFFKRHVFGYDVVRCALAARSREDWTLSTTTLPGSAASAPPTGTPTASTAPADVLKLVLDTLEENKAEEIQAIDLKGKTSIADAMVVSSGRSHRHVGALADYLMKALKEAGVGQVRVEGLPACDWVLVDAGDVIVHVFRPEVRAFYNLEKMWSAARPGDRLAG</sequence>
<dbReference type="GO" id="GO:0017148">
    <property type="term" value="P:negative regulation of translation"/>
    <property type="evidence" value="ECO:0007669"/>
    <property type="project" value="UniProtKB-UniRule"/>
</dbReference>
<keyword evidence="2" id="KW-0678">Repressor</keyword>
<organism evidence="3 4">
    <name type="scientific">Phreatobacter oligotrophus</name>
    <dbReference type="NCBI Taxonomy" id="1122261"/>
    <lineage>
        <taxon>Bacteria</taxon>
        <taxon>Pseudomonadati</taxon>
        <taxon>Pseudomonadota</taxon>
        <taxon>Alphaproteobacteria</taxon>
        <taxon>Hyphomicrobiales</taxon>
        <taxon>Phreatobacteraceae</taxon>
        <taxon>Phreatobacter</taxon>
    </lineage>
</organism>
<dbReference type="HAMAP" id="MF_01477">
    <property type="entry name" value="Iojap_RsfS"/>
    <property type="match status" value="1"/>
</dbReference>
<dbReference type="PANTHER" id="PTHR21043:SF0">
    <property type="entry name" value="MITOCHONDRIAL ASSEMBLY OF RIBOSOMAL LARGE SUBUNIT PROTEIN 1"/>
    <property type="match status" value="1"/>
</dbReference>
<keyword evidence="2" id="KW-0810">Translation regulation</keyword>
<reference evidence="3 4" key="1">
    <citation type="submission" date="2018-04" db="EMBL/GenBank/DDBJ databases">
        <title>Genomic Encyclopedia of Archaeal and Bacterial Type Strains, Phase II (KMG-II): from individual species to whole genera.</title>
        <authorList>
            <person name="Goeker M."/>
        </authorList>
    </citation>
    <scope>NUCLEOTIDE SEQUENCE [LARGE SCALE GENOMIC DNA]</scope>
    <source>
        <strain evidence="3 4">DSM 25521</strain>
    </source>
</reference>
<dbReference type="Pfam" id="PF02410">
    <property type="entry name" value="RsfS"/>
    <property type="match status" value="1"/>
</dbReference>
<comment type="subunit">
    <text evidence="2">Interacts with ribosomal protein uL14 (rplN).</text>
</comment>
<gene>
    <name evidence="2" type="primary">rsfS</name>
    <name evidence="3" type="ORF">C8P69_10365</name>
</gene>
<dbReference type="GO" id="GO:0090071">
    <property type="term" value="P:negative regulation of ribosome biogenesis"/>
    <property type="evidence" value="ECO:0007669"/>
    <property type="project" value="UniProtKB-UniRule"/>
</dbReference>
<comment type="similarity">
    <text evidence="1 2">Belongs to the Iojap/RsfS family.</text>
</comment>
<protein>
    <recommendedName>
        <fullName evidence="2">Ribosomal silencing factor RsfS</fullName>
    </recommendedName>
</protein>
<dbReference type="InterPro" id="IPR004394">
    <property type="entry name" value="Iojap/RsfS/C7orf30"/>
</dbReference>
<dbReference type="GO" id="GO:0005737">
    <property type="term" value="C:cytoplasm"/>
    <property type="evidence" value="ECO:0007669"/>
    <property type="project" value="UniProtKB-SubCell"/>
</dbReference>
<keyword evidence="4" id="KW-1185">Reference proteome</keyword>
<dbReference type="Gene3D" id="3.30.460.10">
    <property type="entry name" value="Beta Polymerase, domain 2"/>
    <property type="match status" value="1"/>
</dbReference>
<proteinExistence type="inferred from homology"/>
<dbReference type="NCBIfam" id="TIGR00090">
    <property type="entry name" value="rsfS_iojap_ybeB"/>
    <property type="match status" value="1"/>
</dbReference>
<keyword evidence="2" id="KW-0963">Cytoplasm</keyword>
<evidence type="ECO:0000313" key="4">
    <source>
        <dbReference type="Proteomes" id="UP000241808"/>
    </source>
</evidence>
<comment type="caution">
    <text evidence="3">The sequence shown here is derived from an EMBL/GenBank/DDBJ whole genome shotgun (WGS) entry which is preliminary data.</text>
</comment>
<name>A0A2T4ZE23_9HYPH</name>
<dbReference type="Proteomes" id="UP000241808">
    <property type="component" value="Unassembled WGS sequence"/>
</dbReference>
<comment type="function">
    <text evidence="2">Functions as a ribosomal silencing factor. Interacts with ribosomal protein uL14 (rplN), blocking formation of intersubunit bridge B8. Prevents association of the 30S and 50S ribosomal subunits and the formation of functional ribosomes, thus repressing translation.</text>
</comment>